<dbReference type="Pfam" id="PF09377">
    <property type="entry name" value="SBDS_domain_II"/>
    <property type="match status" value="1"/>
</dbReference>
<dbReference type="EMBL" id="JABFTP020000021">
    <property type="protein sequence ID" value="KAL3267731.1"/>
    <property type="molecule type" value="Genomic_DNA"/>
</dbReference>
<dbReference type="Gene3D" id="3.30.70.240">
    <property type="match status" value="1"/>
</dbReference>
<dbReference type="Pfam" id="PF20268">
    <property type="entry name" value="SBDS_C"/>
    <property type="match status" value="1"/>
</dbReference>
<dbReference type="PANTHER" id="PTHR10927:SF1">
    <property type="entry name" value="RIBOSOME MATURATION PROTEIN SBDS"/>
    <property type="match status" value="1"/>
</dbReference>
<dbReference type="InterPro" id="IPR046928">
    <property type="entry name" value="SDO1/SBDS_C"/>
</dbReference>
<evidence type="ECO:0000259" key="3">
    <source>
        <dbReference type="Pfam" id="PF20268"/>
    </source>
</evidence>
<dbReference type="AlphaFoldDB" id="A0ABD2MNR0"/>
<name>A0ABD2MNR0_9CUCU</name>
<dbReference type="Proteomes" id="UP001516400">
    <property type="component" value="Unassembled WGS sequence"/>
</dbReference>
<organism evidence="4 5">
    <name type="scientific">Cryptolaemus montrouzieri</name>
    <dbReference type="NCBI Taxonomy" id="559131"/>
    <lineage>
        <taxon>Eukaryota</taxon>
        <taxon>Metazoa</taxon>
        <taxon>Ecdysozoa</taxon>
        <taxon>Arthropoda</taxon>
        <taxon>Hexapoda</taxon>
        <taxon>Insecta</taxon>
        <taxon>Pterygota</taxon>
        <taxon>Neoptera</taxon>
        <taxon>Endopterygota</taxon>
        <taxon>Coleoptera</taxon>
        <taxon>Polyphaga</taxon>
        <taxon>Cucujiformia</taxon>
        <taxon>Coccinelloidea</taxon>
        <taxon>Coccinellidae</taxon>
        <taxon>Scymninae</taxon>
        <taxon>Scymnini</taxon>
        <taxon>Cryptolaemus</taxon>
    </lineage>
</organism>
<comment type="similarity">
    <text evidence="1">Belongs to the SDO1/SBDS family.</text>
</comment>
<reference evidence="4 5" key="1">
    <citation type="journal article" date="2021" name="BMC Biol.">
        <title>Horizontally acquired antibacterial genes associated with adaptive radiation of ladybird beetles.</title>
        <authorList>
            <person name="Li H.S."/>
            <person name="Tang X.F."/>
            <person name="Huang Y.H."/>
            <person name="Xu Z.Y."/>
            <person name="Chen M.L."/>
            <person name="Du X.Y."/>
            <person name="Qiu B.Y."/>
            <person name="Chen P.T."/>
            <person name="Zhang W."/>
            <person name="Slipinski A."/>
            <person name="Escalona H.E."/>
            <person name="Waterhouse R.M."/>
            <person name="Zwick A."/>
            <person name="Pang H."/>
        </authorList>
    </citation>
    <scope>NUCLEOTIDE SEQUENCE [LARGE SCALE GENOMIC DNA]</scope>
    <source>
        <strain evidence="4">SYSU2018</strain>
    </source>
</reference>
<dbReference type="Gene3D" id="1.10.10.900">
    <property type="entry name" value="SBDS protein C-terminal domain, subdomain 1"/>
    <property type="match status" value="1"/>
</dbReference>
<dbReference type="InterPro" id="IPR037188">
    <property type="entry name" value="Sdo1/SBDS_central_sf"/>
</dbReference>
<accession>A0ABD2MNR0</accession>
<comment type="caution">
    <text evidence="4">The sequence shown here is derived from an EMBL/GenBank/DDBJ whole genome shotgun (WGS) entry which is preliminary data.</text>
</comment>
<feature type="domain" description="Ribosome maturation protein SDO1/SBDS central" evidence="2">
    <location>
        <begin position="1"/>
        <end position="39"/>
    </location>
</feature>
<dbReference type="InterPro" id="IPR039100">
    <property type="entry name" value="Sdo1/SBDS-like"/>
</dbReference>
<keyword evidence="5" id="KW-1185">Reference proteome</keyword>
<sequence length="112" mass="13207">MIEKAIKDVHYSVKLNQSAKQQALQVIKLLKESIPIERAKMRIRLVIQGRAAKKFRDRIVKTETIEIENEEKDQDSVTITFLVDPGQYREIDKIIESEAKGQLLWKFYHLRK</sequence>
<feature type="domain" description="Ribosome maturation protein SDO1/SBDS C-terminal" evidence="3">
    <location>
        <begin position="41"/>
        <end position="102"/>
    </location>
</feature>
<evidence type="ECO:0000313" key="4">
    <source>
        <dbReference type="EMBL" id="KAL3267731.1"/>
    </source>
</evidence>
<gene>
    <name evidence="4" type="ORF">HHI36_006858</name>
</gene>
<dbReference type="InterPro" id="IPR018978">
    <property type="entry name" value="SDO1/SBDS_central"/>
</dbReference>
<dbReference type="PANTHER" id="PTHR10927">
    <property type="entry name" value="RIBOSOME MATURATION PROTEIN SBDS"/>
    <property type="match status" value="1"/>
</dbReference>
<protein>
    <submittedName>
        <fullName evidence="4">Uncharacterized protein</fullName>
    </submittedName>
</protein>
<evidence type="ECO:0000313" key="5">
    <source>
        <dbReference type="Proteomes" id="UP001516400"/>
    </source>
</evidence>
<evidence type="ECO:0000256" key="1">
    <source>
        <dbReference type="ARBA" id="ARBA00007433"/>
    </source>
</evidence>
<dbReference type="SUPFAM" id="SSF109728">
    <property type="entry name" value="Hypothetical protein AF0491, middle domain"/>
    <property type="match status" value="1"/>
</dbReference>
<evidence type="ECO:0000259" key="2">
    <source>
        <dbReference type="Pfam" id="PF09377"/>
    </source>
</evidence>
<proteinExistence type="inferred from homology"/>